<dbReference type="Proteomes" id="UP000307244">
    <property type="component" value="Unassembled WGS sequence"/>
</dbReference>
<sequence>MKKCALCLEREANDTGSHIIPHFLLKRIFNVENAKGRDQELSFKLTAYDVETHFGRGVNPDKLEEVFGELTDEELEAKVIAQMVIDHEWCTVCEKKFAYFESQYADTLKTGAEEPYQSTKSGFTYIYVLALYFLAGVSDR</sequence>
<dbReference type="OrthoDB" id="981624at2"/>
<dbReference type="EMBL" id="SWBQ01000005">
    <property type="protein sequence ID" value="TKC04243.1"/>
    <property type="molecule type" value="Genomic_DNA"/>
</dbReference>
<gene>
    <name evidence="1" type="ORF">FA047_16740</name>
</gene>
<organism evidence="1 2">
    <name type="scientific">Pedobacter frigoris</name>
    <dbReference type="NCBI Taxonomy" id="2571272"/>
    <lineage>
        <taxon>Bacteria</taxon>
        <taxon>Pseudomonadati</taxon>
        <taxon>Bacteroidota</taxon>
        <taxon>Sphingobacteriia</taxon>
        <taxon>Sphingobacteriales</taxon>
        <taxon>Sphingobacteriaceae</taxon>
        <taxon>Pedobacter</taxon>
    </lineage>
</organism>
<comment type="caution">
    <text evidence="1">The sequence shown here is derived from an EMBL/GenBank/DDBJ whole genome shotgun (WGS) entry which is preliminary data.</text>
</comment>
<keyword evidence="2" id="KW-1185">Reference proteome</keyword>
<evidence type="ECO:0000313" key="2">
    <source>
        <dbReference type="Proteomes" id="UP000307244"/>
    </source>
</evidence>
<evidence type="ECO:0008006" key="3">
    <source>
        <dbReference type="Google" id="ProtNLM"/>
    </source>
</evidence>
<dbReference type="RefSeq" id="WP_136837236.1">
    <property type="nucleotide sequence ID" value="NZ_SWBQ01000005.1"/>
</dbReference>
<accession>A0A4U1CF75</accession>
<evidence type="ECO:0000313" key="1">
    <source>
        <dbReference type="EMBL" id="TKC04243.1"/>
    </source>
</evidence>
<name>A0A4U1CF75_9SPHI</name>
<reference evidence="1 2" key="1">
    <citation type="submission" date="2019-04" db="EMBL/GenBank/DDBJ databases">
        <title>Pedobacter sp. RP-3-15 sp. nov., isolated from Arctic soil.</title>
        <authorList>
            <person name="Dahal R.H."/>
            <person name="Kim D.-U."/>
        </authorList>
    </citation>
    <scope>NUCLEOTIDE SEQUENCE [LARGE SCALE GENOMIC DNA]</scope>
    <source>
        <strain evidence="1 2">RP-3-15</strain>
    </source>
</reference>
<proteinExistence type="predicted"/>
<protein>
    <recommendedName>
        <fullName evidence="3">HNH endonuclease</fullName>
    </recommendedName>
</protein>
<dbReference type="AlphaFoldDB" id="A0A4U1CF75"/>